<dbReference type="Proteomes" id="UP000002316">
    <property type="component" value="Chromosome 11"/>
</dbReference>
<dbReference type="KEGG" id="tbg:TbgDal_XI17140"/>
<dbReference type="AlphaFoldDB" id="D0AA93"/>
<dbReference type="RefSeq" id="XP_011780858.1">
    <property type="nucleotide sequence ID" value="XM_011782556.1"/>
</dbReference>
<evidence type="ECO:0000313" key="3">
    <source>
        <dbReference type="Proteomes" id="UP000002316"/>
    </source>
</evidence>
<evidence type="ECO:0000313" key="2">
    <source>
        <dbReference type="EMBL" id="CBH18594.1"/>
    </source>
</evidence>
<dbReference type="EMBL" id="FN554974">
    <property type="protein sequence ID" value="CBH18594.1"/>
    <property type="molecule type" value="Genomic_DNA"/>
</dbReference>
<dbReference type="GeneID" id="23866924"/>
<keyword evidence="1" id="KW-1133">Transmembrane helix</keyword>
<dbReference type="VEuPathDB" id="TriTrypDB:Tbg972.11.17140"/>
<keyword evidence="1" id="KW-0472">Membrane</keyword>
<reference evidence="3" key="1">
    <citation type="journal article" date="2010" name="PLoS Negl. Trop. Dis.">
        <title>The genome sequence of Trypanosoma brucei gambiense, causative agent of chronic human african trypanosomiasis.</title>
        <authorList>
            <person name="Jackson A.P."/>
            <person name="Sanders M."/>
            <person name="Berry A."/>
            <person name="McQuillan J."/>
            <person name="Aslett M.A."/>
            <person name="Quail M.A."/>
            <person name="Chukualim B."/>
            <person name="Capewell P."/>
            <person name="MacLeod A."/>
            <person name="Melville S.E."/>
            <person name="Gibson W."/>
            <person name="Barry J.D."/>
            <person name="Berriman M."/>
            <person name="Hertz-Fowler C."/>
        </authorList>
    </citation>
    <scope>NUCLEOTIDE SEQUENCE [LARGE SCALE GENOMIC DNA]</scope>
    <source>
        <strain evidence="3">MHOM/CI/86/DAL972</strain>
    </source>
</reference>
<accession>D0AA93</accession>
<proteinExistence type="predicted"/>
<feature type="transmembrane region" description="Helical" evidence="1">
    <location>
        <begin position="23"/>
        <end position="47"/>
    </location>
</feature>
<evidence type="ECO:0000256" key="1">
    <source>
        <dbReference type="SAM" id="Phobius"/>
    </source>
</evidence>
<organism evidence="2 3">
    <name type="scientific">Trypanosoma brucei gambiense (strain MHOM/CI/86/DAL972)</name>
    <dbReference type="NCBI Taxonomy" id="679716"/>
    <lineage>
        <taxon>Eukaryota</taxon>
        <taxon>Discoba</taxon>
        <taxon>Euglenozoa</taxon>
        <taxon>Kinetoplastea</taxon>
        <taxon>Metakinetoplastina</taxon>
        <taxon>Trypanosomatida</taxon>
        <taxon>Trypanosomatidae</taxon>
        <taxon>Trypanosoma</taxon>
    </lineage>
</organism>
<name>D0AA93_TRYB9</name>
<gene>
    <name evidence="2" type="ORF">TbgDal_XI17140</name>
</gene>
<sequence length="114" mass="12392">MSDGFSILAGGSSRPLYPATRSHSAACGVTSLMVVVSLCTTTLFFFLTKKKRKINASGGECQWCCKYSKMQATKQFSAGFTCHGNPAFSLFSSISSILCARVASYLDYIRDTHH</sequence>
<protein>
    <submittedName>
        <fullName evidence="2">T. brucei spp.-specific protein</fullName>
    </submittedName>
</protein>
<keyword evidence="1" id="KW-0812">Transmembrane</keyword>